<evidence type="ECO:0000313" key="1">
    <source>
        <dbReference type="EMBL" id="MBW0501548.1"/>
    </source>
</evidence>
<gene>
    <name evidence="1" type="ORF">O181_041263</name>
</gene>
<dbReference type="EMBL" id="AVOT02016383">
    <property type="protein sequence ID" value="MBW0501548.1"/>
    <property type="molecule type" value="Genomic_DNA"/>
</dbReference>
<protein>
    <submittedName>
        <fullName evidence="1">Uncharacterized protein</fullName>
    </submittedName>
</protein>
<dbReference type="Pfam" id="PF02992">
    <property type="entry name" value="Transposase_21"/>
    <property type="match status" value="1"/>
</dbReference>
<comment type="caution">
    <text evidence="1">The sequence shown here is derived from an EMBL/GenBank/DDBJ whole genome shotgun (WGS) entry which is preliminary data.</text>
</comment>
<dbReference type="InterPro" id="IPR004242">
    <property type="entry name" value="Transposase_21"/>
</dbReference>
<dbReference type="Proteomes" id="UP000765509">
    <property type="component" value="Unassembled WGS sequence"/>
</dbReference>
<accession>A0A9Q3HDM6</accession>
<sequence length="520" mass="59936">MMNLTRVFFSQSFVEWLKWFLCIPGVEYLIDEWSKSLTTNENEIIDYCHSKAWANFQSDSQNNLRKQYPHLDLAFTLFVDWFNPLGNKCSGKQVSLGVLALTCLNLPPSMRYKPQYTYLAGIIPAPNQPSMVTMNNVLKPLVNELIELNKTIRIQTYQEPEGQNVRVKLQALLGDVVATHKVAGFTSHSGHKFCSWCEVIKADIAKMEIRKPRNKNSTKALAMRWYDEQQTTQQKLLVRKMGVRWSELNWLPYWDPVKCVVLGILHNWYEGVLQHHFRFRWGINGLQENLLKGLTDTETTDASKETESDKTVISTRGILSDETKNKLISSIMEVVAPSRLTPMPKGLGTNRNGKLKASEWHSLFAIHLPLSFVDSLLGWDSFEEDLEKYHDVIDNLCSLVQCTRIVSSRVVKEGDCKTFEEEYLNYTVTSRKVFPNMKTLPNHHYSLHIPEQLKWWGPITGVSEFPGERLVGLLQKFKSNLTSRHVGVSIMNCFCQLQRLEIQNDLNFLDESKRAEVKKQ</sequence>
<reference evidence="1" key="1">
    <citation type="submission" date="2021-03" db="EMBL/GenBank/DDBJ databases">
        <title>Draft genome sequence of rust myrtle Austropuccinia psidii MF-1, a brazilian biotype.</title>
        <authorList>
            <person name="Quecine M.C."/>
            <person name="Pachon D.M.R."/>
            <person name="Bonatelli M.L."/>
            <person name="Correr F.H."/>
            <person name="Franceschini L.M."/>
            <person name="Leite T.F."/>
            <person name="Margarido G.R.A."/>
            <person name="Almeida C.A."/>
            <person name="Ferrarezi J.A."/>
            <person name="Labate C.A."/>
        </authorList>
    </citation>
    <scope>NUCLEOTIDE SEQUENCE</scope>
    <source>
        <strain evidence="1">MF-1</strain>
    </source>
</reference>
<dbReference type="PANTHER" id="PTHR46579:SF1">
    <property type="entry name" value="F5_8 TYPE C DOMAIN-CONTAINING PROTEIN"/>
    <property type="match status" value="1"/>
</dbReference>
<dbReference type="AlphaFoldDB" id="A0A9Q3HDM6"/>
<evidence type="ECO:0000313" key="2">
    <source>
        <dbReference type="Proteomes" id="UP000765509"/>
    </source>
</evidence>
<dbReference type="OrthoDB" id="3269001at2759"/>
<dbReference type="PANTHER" id="PTHR46579">
    <property type="entry name" value="F5/8 TYPE C DOMAIN-CONTAINING PROTEIN-RELATED"/>
    <property type="match status" value="1"/>
</dbReference>
<proteinExistence type="predicted"/>
<keyword evidence="2" id="KW-1185">Reference proteome</keyword>
<name>A0A9Q3HDM6_9BASI</name>
<organism evidence="1 2">
    <name type="scientific">Austropuccinia psidii MF-1</name>
    <dbReference type="NCBI Taxonomy" id="1389203"/>
    <lineage>
        <taxon>Eukaryota</taxon>
        <taxon>Fungi</taxon>
        <taxon>Dikarya</taxon>
        <taxon>Basidiomycota</taxon>
        <taxon>Pucciniomycotina</taxon>
        <taxon>Pucciniomycetes</taxon>
        <taxon>Pucciniales</taxon>
        <taxon>Sphaerophragmiaceae</taxon>
        <taxon>Austropuccinia</taxon>
    </lineage>
</organism>